<dbReference type="EMBL" id="JACTUZ010000076">
    <property type="protein sequence ID" value="MBC9178411.1"/>
    <property type="molecule type" value="Genomic_DNA"/>
</dbReference>
<keyword evidence="2" id="KW-1185">Reference proteome</keyword>
<evidence type="ECO:0000313" key="2">
    <source>
        <dbReference type="Proteomes" id="UP000603940"/>
    </source>
</evidence>
<comment type="caution">
    <text evidence="1">The sequence shown here is derived from an EMBL/GenBank/DDBJ whole genome shotgun (WGS) entry which is preliminary data.</text>
</comment>
<organism evidence="1 2">
    <name type="scientific">Pseudoroseomonas ludipueritiae</name>
    <dbReference type="NCBI Taxonomy" id="198093"/>
    <lineage>
        <taxon>Bacteria</taxon>
        <taxon>Pseudomonadati</taxon>
        <taxon>Pseudomonadota</taxon>
        <taxon>Alphaproteobacteria</taxon>
        <taxon>Acetobacterales</taxon>
        <taxon>Acetobacteraceae</taxon>
        <taxon>Pseudoroseomonas</taxon>
    </lineage>
</organism>
<sequence>MDQPQAALWLFLVPASGVREPPLMRRKGKPGSSACPRSYRTKVQPVTLVLHELATVALNYATLAWSDGRLVITRFPTTLERRLVPHRMKIGVAQWQRLGSRPVMLRPQVPEQTLSYQLRTKAGLVLGPDRVWCHIALPLAGPKEPR</sequence>
<gene>
    <name evidence="1" type="ORF">IBL25_15810</name>
</gene>
<reference evidence="1 2" key="1">
    <citation type="journal article" date="2009" name="Int. J. Syst. Evol. Microbiol.">
        <title>Transfer of Teichococcus ludipueritiae and Muricoccus roseus to the genus Roseomonas, as Roseomonas ludipueritiae comb. nov. and Roseomonas rosea comb. nov., respectively, and emended description of the genus Roseomonas.</title>
        <authorList>
            <person name="Sanchez-Porro C."/>
            <person name="Gallego V."/>
            <person name="Busse H.J."/>
            <person name="Kampfer P."/>
            <person name="Ventosa A."/>
        </authorList>
    </citation>
    <scope>NUCLEOTIDE SEQUENCE [LARGE SCALE GENOMIC DNA]</scope>
    <source>
        <strain evidence="1 2">DSM 14915</strain>
    </source>
</reference>
<evidence type="ECO:0000313" key="1">
    <source>
        <dbReference type="EMBL" id="MBC9178411.1"/>
    </source>
</evidence>
<name>A0ABR7R9I2_9PROT</name>
<dbReference type="Proteomes" id="UP000603940">
    <property type="component" value="Unassembled WGS sequence"/>
</dbReference>
<dbReference type="RefSeq" id="WP_187779509.1">
    <property type="nucleotide sequence ID" value="NZ_JACTUZ010000076.1"/>
</dbReference>
<protein>
    <submittedName>
        <fullName evidence="1">Uncharacterized protein</fullName>
    </submittedName>
</protein>
<accession>A0ABR7R9I2</accession>
<proteinExistence type="predicted"/>